<evidence type="ECO:0000313" key="1">
    <source>
        <dbReference type="EMBL" id="OLF56337.1"/>
    </source>
</evidence>
<reference evidence="1 2" key="1">
    <citation type="submission" date="2016-12" db="EMBL/GenBank/DDBJ databases">
        <authorList>
            <person name="Song W.-J."/>
            <person name="Kurnit D.M."/>
        </authorList>
    </citation>
    <scope>NUCLEOTIDE SEQUENCE [LARGE SCALE GENOMIC DNA]</scope>
    <source>
        <strain evidence="1 2">PCL1601</strain>
    </source>
</reference>
<evidence type="ECO:0000313" key="2">
    <source>
        <dbReference type="Proteomes" id="UP000185578"/>
    </source>
</evidence>
<organism evidence="1 2">
    <name type="scientific">Pseudomonas chlororaphis</name>
    <dbReference type="NCBI Taxonomy" id="587753"/>
    <lineage>
        <taxon>Bacteria</taxon>
        <taxon>Pseudomonadati</taxon>
        <taxon>Pseudomonadota</taxon>
        <taxon>Gammaproteobacteria</taxon>
        <taxon>Pseudomonadales</taxon>
        <taxon>Pseudomonadaceae</taxon>
        <taxon>Pseudomonas</taxon>
    </lineage>
</organism>
<name>A0A1Q8EX03_9PSED</name>
<dbReference type="RefSeq" id="WP_075117675.1">
    <property type="nucleotide sequence ID" value="NZ_MSCT01000004.1"/>
</dbReference>
<dbReference type="AlphaFoldDB" id="A0A1Q8EX03"/>
<proteinExistence type="predicted"/>
<sequence length="222" mass="24105">MPTSRLQRLLQLTAAVLLSGCASHGSEHPSDVRTEDAKASDVVLELEVTFALAPDYKPDTSGPHAHSRYVKIEGYPNIEIPFYQKGIGFELGVLGDPRALLALPYPSPKTDSSTNSLRVMGQRLDSTRYRFVVLPLSGWRSLNSFEVAFARGGRREAMTFSYTTKAVCDNSFAVTTPTYGFAMSVAARFPGGAQGCLKPCDARPGYPGHCAYYSGFLLVPSL</sequence>
<evidence type="ECO:0008006" key="3">
    <source>
        <dbReference type="Google" id="ProtNLM"/>
    </source>
</evidence>
<dbReference type="OrthoDB" id="8702040at2"/>
<gene>
    <name evidence="1" type="ORF">BTN82_02865</name>
</gene>
<comment type="caution">
    <text evidence="1">The sequence shown here is derived from an EMBL/GenBank/DDBJ whole genome shotgun (WGS) entry which is preliminary data.</text>
</comment>
<dbReference type="PROSITE" id="PS51257">
    <property type="entry name" value="PROKAR_LIPOPROTEIN"/>
    <property type="match status" value="1"/>
</dbReference>
<protein>
    <recommendedName>
        <fullName evidence="3">Lipoprotein</fullName>
    </recommendedName>
</protein>
<dbReference type="EMBL" id="MSCT01000004">
    <property type="protein sequence ID" value="OLF56337.1"/>
    <property type="molecule type" value="Genomic_DNA"/>
</dbReference>
<accession>A0A1Q8EX03</accession>
<dbReference type="Proteomes" id="UP000185578">
    <property type="component" value="Unassembled WGS sequence"/>
</dbReference>